<keyword evidence="1" id="KW-0472">Membrane</keyword>
<name>A0A7R9FX85_TIMSH</name>
<dbReference type="AlphaFoldDB" id="A0A7R9FX85"/>
<accession>A0A7R9FX85</accession>
<evidence type="ECO:0000313" key="2">
    <source>
        <dbReference type="EMBL" id="CAD7258818.1"/>
    </source>
</evidence>
<dbReference type="EMBL" id="OC000974">
    <property type="protein sequence ID" value="CAD7258818.1"/>
    <property type="molecule type" value="Genomic_DNA"/>
</dbReference>
<keyword evidence="1" id="KW-1133">Transmembrane helix</keyword>
<sequence>MRSACVVKCACALIGDGWFCYLIGSPVPNISSRADKVENSLTSTERLAPIKRKSCDWLRVRRMAIFFVLRQFFGERVNAHEEKKKRDRENITEVCQWNLSSRGWQACVCVCYEQTVQARAHAPSVLIEQWDPPVGLNHFSLPVRQGLCVPSLQALVDYNVFNVGMALASVASIVFVTFCVVKVVDKSNLIWLGFVSCRGHPNSSRAAADARQGLRSLL</sequence>
<protein>
    <submittedName>
        <fullName evidence="2">Uncharacterized protein</fullName>
    </submittedName>
</protein>
<feature type="transmembrane region" description="Helical" evidence="1">
    <location>
        <begin position="160"/>
        <end position="181"/>
    </location>
</feature>
<keyword evidence="1" id="KW-0812">Transmembrane</keyword>
<proteinExistence type="predicted"/>
<reference evidence="2" key="1">
    <citation type="submission" date="2020-11" db="EMBL/GenBank/DDBJ databases">
        <authorList>
            <person name="Tran Van P."/>
        </authorList>
    </citation>
    <scope>NUCLEOTIDE SEQUENCE</scope>
</reference>
<organism evidence="2">
    <name type="scientific">Timema shepardi</name>
    <name type="common">Walking stick</name>
    <dbReference type="NCBI Taxonomy" id="629360"/>
    <lineage>
        <taxon>Eukaryota</taxon>
        <taxon>Metazoa</taxon>
        <taxon>Ecdysozoa</taxon>
        <taxon>Arthropoda</taxon>
        <taxon>Hexapoda</taxon>
        <taxon>Insecta</taxon>
        <taxon>Pterygota</taxon>
        <taxon>Neoptera</taxon>
        <taxon>Polyneoptera</taxon>
        <taxon>Phasmatodea</taxon>
        <taxon>Timematodea</taxon>
        <taxon>Timematoidea</taxon>
        <taxon>Timematidae</taxon>
        <taxon>Timema</taxon>
    </lineage>
</organism>
<evidence type="ECO:0000256" key="1">
    <source>
        <dbReference type="SAM" id="Phobius"/>
    </source>
</evidence>
<gene>
    <name evidence="2" type="ORF">TSIB3V08_LOCUS3039</name>
</gene>